<name>A0ABR2DL33_9ROSI</name>
<dbReference type="PANTHER" id="PTHR34803">
    <property type="entry name" value="PHOTOSYSTEM I REACTION CENTER SUBUNIT XI, CHLOROPLASTIC"/>
    <property type="match status" value="1"/>
</dbReference>
<keyword evidence="6 10" id="KW-1133">Transmembrane helix</keyword>
<evidence type="ECO:0000256" key="4">
    <source>
        <dbReference type="ARBA" id="ARBA00022692"/>
    </source>
</evidence>
<keyword evidence="13" id="KW-1185">Reference proteome</keyword>
<keyword evidence="3" id="KW-0602">Photosynthesis</keyword>
<dbReference type="Gene3D" id="1.20.1240.10">
    <property type="entry name" value="Photosystem I PsaL, reaction centre subunit XI"/>
    <property type="match status" value="1"/>
</dbReference>
<evidence type="ECO:0000256" key="7">
    <source>
        <dbReference type="ARBA" id="ARBA00023136"/>
    </source>
</evidence>
<evidence type="ECO:0000256" key="10">
    <source>
        <dbReference type="SAM" id="Phobius"/>
    </source>
</evidence>
<dbReference type="InterPro" id="IPR022980">
    <property type="entry name" value="PSI_suXI"/>
</dbReference>
<organism evidence="12 13">
    <name type="scientific">Hibiscus sabdariffa</name>
    <name type="common">roselle</name>
    <dbReference type="NCBI Taxonomy" id="183260"/>
    <lineage>
        <taxon>Eukaryota</taxon>
        <taxon>Viridiplantae</taxon>
        <taxon>Streptophyta</taxon>
        <taxon>Embryophyta</taxon>
        <taxon>Tracheophyta</taxon>
        <taxon>Spermatophyta</taxon>
        <taxon>Magnoliopsida</taxon>
        <taxon>eudicotyledons</taxon>
        <taxon>Gunneridae</taxon>
        <taxon>Pentapetalae</taxon>
        <taxon>rosids</taxon>
        <taxon>malvids</taxon>
        <taxon>Malvales</taxon>
        <taxon>Malvaceae</taxon>
        <taxon>Malvoideae</taxon>
        <taxon>Hibiscus</taxon>
    </lineage>
</organism>
<evidence type="ECO:0000256" key="5">
    <source>
        <dbReference type="ARBA" id="ARBA00022836"/>
    </source>
</evidence>
<gene>
    <name evidence="12" type="ORF">V6N12_014444</name>
</gene>
<evidence type="ECO:0000313" key="12">
    <source>
        <dbReference type="EMBL" id="KAK8541821.1"/>
    </source>
</evidence>
<evidence type="ECO:0000256" key="2">
    <source>
        <dbReference type="ARBA" id="ARBA00008820"/>
    </source>
</evidence>
<reference evidence="12 13" key="1">
    <citation type="journal article" date="2024" name="G3 (Bethesda)">
        <title>Genome assembly of Hibiscus sabdariffa L. provides insights into metabolisms of medicinal natural products.</title>
        <authorList>
            <person name="Kim T."/>
        </authorList>
    </citation>
    <scope>NUCLEOTIDE SEQUENCE [LARGE SCALE GENOMIC DNA]</scope>
    <source>
        <strain evidence="12">TK-2024</strain>
        <tissue evidence="12">Old leaves</tissue>
    </source>
</reference>
<keyword evidence="5" id="KW-0603">Photosystem I</keyword>
<sequence>MALTCAANRCRGRSSSWVSPGGTVPESRALEEHTGAGSLAAAGLVVILSICLTMYGTTSFKEGEPSTAPSLASTGAKEGAGSAANGRWMG</sequence>
<comment type="caution">
    <text evidence="12">The sequence shown here is derived from an EMBL/GenBank/DDBJ whole genome shotgun (WGS) entry which is preliminary data.</text>
</comment>
<dbReference type="InterPro" id="IPR003757">
    <property type="entry name" value="PSI_PsaL"/>
</dbReference>
<evidence type="ECO:0000259" key="11">
    <source>
        <dbReference type="Pfam" id="PF02605"/>
    </source>
</evidence>
<keyword evidence="7 10" id="KW-0472">Membrane</keyword>
<evidence type="ECO:0000256" key="8">
    <source>
        <dbReference type="ARBA" id="ARBA00032768"/>
    </source>
</evidence>
<comment type="similarity">
    <text evidence="2">Belongs to the PsaL family.</text>
</comment>
<dbReference type="InterPro" id="IPR036592">
    <property type="entry name" value="PSI_PsaL_sf"/>
</dbReference>
<feature type="region of interest" description="Disordered" evidence="9">
    <location>
        <begin position="59"/>
        <end position="90"/>
    </location>
</feature>
<dbReference type="SUPFAM" id="SSF81568">
    <property type="entry name" value="Photosystem I reaction center subunit XI, PsaL"/>
    <property type="match status" value="1"/>
</dbReference>
<evidence type="ECO:0000256" key="6">
    <source>
        <dbReference type="ARBA" id="ARBA00022989"/>
    </source>
</evidence>
<protein>
    <recommendedName>
        <fullName evidence="8">PSI subunit V</fullName>
    </recommendedName>
</protein>
<dbReference type="Proteomes" id="UP001472677">
    <property type="component" value="Unassembled WGS sequence"/>
</dbReference>
<evidence type="ECO:0000256" key="9">
    <source>
        <dbReference type="SAM" id="MobiDB-lite"/>
    </source>
</evidence>
<dbReference type="Pfam" id="PF02605">
    <property type="entry name" value="PsaL"/>
    <property type="match status" value="1"/>
</dbReference>
<accession>A0ABR2DL33</accession>
<keyword evidence="4 10" id="KW-0812">Transmembrane</keyword>
<feature type="domain" description="Photosystem I PsaL reaction centre subunit XI" evidence="11">
    <location>
        <begin position="28"/>
        <end position="68"/>
    </location>
</feature>
<comment type="subcellular location">
    <subcellularLocation>
        <location evidence="1">Membrane</location>
        <topology evidence="1">Multi-pass membrane protein</topology>
    </subcellularLocation>
</comment>
<proteinExistence type="inferred from homology"/>
<evidence type="ECO:0000256" key="1">
    <source>
        <dbReference type="ARBA" id="ARBA00004141"/>
    </source>
</evidence>
<evidence type="ECO:0000256" key="3">
    <source>
        <dbReference type="ARBA" id="ARBA00022531"/>
    </source>
</evidence>
<feature type="transmembrane region" description="Helical" evidence="10">
    <location>
        <begin position="35"/>
        <end position="55"/>
    </location>
</feature>
<evidence type="ECO:0000313" key="13">
    <source>
        <dbReference type="Proteomes" id="UP001472677"/>
    </source>
</evidence>
<dbReference type="EMBL" id="JBBPBM010000024">
    <property type="protein sequence ID" value="KAK8541821.1"/>
    <property type="molecule type" value="Genomic_DNA"/>
</dbReference>
<dbReference type="PANTHER" id="PTHR34803:SF2">
    <property type="entry name" value="PHOTOSYSTEM I REACTION CENTER SUBUNIT XI, CHLOROPLASTIC"/>
    <property type="match status" value="1"/>
</dbReference>